<evidence type="ECO:0000313" key="2">
    <source>
        <dbReference type="EMBL" id="ELQ35986.1"/>
    </source>
</evidence>
<dbReference type="Proteomes" id="UP000011086">
    <property type="component" value="Unassembled WGS sequence"/>
</dbReference>
<evidence type="ECO:0000256" key="1">
    <source>
        <dbReference type="SAM" id="MobiDB-lite"/>
    </source>
</evidence>
<protein>
    <submittedName>
        <fullName evidence="2">Uncharacterized protein</fullName>
    </submittedName>
</protein>
<proteinExistence type="predicted"/>
<feature type="region of interest" description="Disordered" evidence="1">
    <location>
        <begin position="1"/>
        <end position="22"/>
    </location>
</feature>
<sequence>MSLPRRMPQGAGHQLYSQPKPRPTITWTEGDIAFLIPYSARQSEYDALPVRVPVKATCHPVIILKACSTGSHYVVTTISAYGVSPDGGPAPWAQHAHRFKTAHDFRVFTGTEPYVDASGRHESRAPLTLEPGMRMPKPKTSWVYARTAFLVPASVLGVFNKSPTQLRMTTASLGDLRAHMAQCSSGKSGYRGSVDVNGRVNCACCCGGSPPQQPPVVPVLGLVSPALAAAAGGCGVKSAPGPIRPMPPANAPAGPRSWRPPPAAVPVVSAPTTVVQAPKSWAAIAARA</sequence>
<reference evidence="2" key="1">
    <citation type="journal article" date="2012" name="PLoS Genet.">
        <title>Comparative analysis of the genomes of two field isolates of the rice blast fungus Magnaporthe oryzae.</title>
        <authorList>
            <person name="Xue M."/>
            <person name="Yang J."/>
            <person name="Li Z."/>
            <person name="Hu S."/>
            <person name="Yao N."/>
            <person name="Dean R.A."/>
            <person name="Zhao W."/>
            <person name="Shen M."/>
            <person name="Zhang H."/>
            <person name="Li C."/>
            <person name="Liu L."/>
            <person name="Cao L."/>
            <person name="Xu X."/>
            <person name="Xing Y."/>
            <person name="Hsiang T."/>
            <person name="Zhang Z."/>
            <person name="Xu J.R."/>
            <person name="Peng Y.L."/>
        </authorList>
    </citation>
    <scope>NUCLEOTIDE SEQUENCE</scope>
    <source>
        <strain evidence="2">Y34</strain>
    </source>
</reference>
<name>A0AA97PIK2_PYRO3</name>
<organism evidence="2">
    <name type="scientific">Pyricularia oryzae (strain Y34)</name>
    <name type="common">Rice blast fungus</name>
    <name type="synonym">Magnaporthe oryzae</name>
    <dbReference type="NCBI Taxonomy" id="1143189"/>
    <lineage>
        <taxon>Eukaryota</taxon>
        <taxon>Fungi</taxon>
        <taxon>Dikarya</taxon>
        <taxon>Ascomycota</taxon>
        <taxon>Pezizomycotina</taxon>
        <taxon>Sordariomycetes</taxon>
        <taxon>Sordariomycetidae</taxon>
        <taxon>Magnaporthales</taxon>
        <taxon>Pyriculariaceae</taxon>
        <taxon>Pyricularia</taxon>
    </lineage>
</organism>
<accession>A0AA97PIK2</accession>
<dbReference type="AlphaFoldDB" id="A0AA97PIK2"/>
<dbReference type="EMBL" id="JH793262">
    <property type="protein sequence ID" value="ELQ35986.1"/>
    <property type="molecule type" value="Genomic_DNA"/>
</dbReference>
<gene>
    <name evidence="2" type="ORF">OOU_Y34scaffold00672g4</name>
</gene>